<name>A0A1H4DEU5_9FLAO</name>
<proteinExistence type="predicted"/>
<evidence type="ECO:0000256" key="3">
    <source>
        <dbReference type="ARBA" id="ARBA00023004"/>
    </source>
</evidence>
<protein>
    <submittedName>
        <fullName evidence="6">Cytochrome c</fullName>
    </submittedName>
</protein>
<dbReference type="EMBL" id="FNQF01000011">
    <property type="protein sequence ID" value="SEA71088.1"/>
    <property type="molecule type" value="Genomic_DNA"/>
</dbReference>
<evidence type="ECO:0000313" key="6">
    <source>
        <dbReference type="EMBL" id="SEA71088.1"/>
    </source>
</evidence>
<dbReference type="RefSeq" id="WP_093245382.1">
    <property type="nucleotide sequence ID" value="NZ_FNQF01000011.1"/>
</dbReference>
<reference evidence="6 7" key="1">
    <citation type="submission" date="2016-10" db="EMBL/GenBank/DDBJ databases">
        <authorList>
            <person name="de Groot N.N."/>
        </authorList>
    </citation>
    <scope>NUCLEOTIDE SEQUENCE [LARGE SCALE GENOMIC DNA]</scope>
    <source>
        <strain evidence="6 7">DSM 23581</strain>
    </source>
</reference>
<feature type="domain" description="Cytochrome c" evidence="5">
    <location>
        <begin position="71"/>
        <end position="159"/>
    </location>
</feature>
<dbReference type="Gene3D" id="1.10.760.10">
    <property type="entry name" value="Cytochrome c-like domain"/>
    <property type="match status" value="1"/>
</dbReference>
<dbReference type="InterPro" id="IPR036909">
    <property type="entry name" value="Cyt_c-like_dom_sf"/>
</dbReference>
<dbReference type="AlphaFoldDB" id="A0A1H4DEU5"/>
<gene>
    <name evidence="6" type="ORF">SAMN05421540_1115</name>
</gene>
<keyword evidence="1 4" id="KW-0349">Heme</keyword>
<keyword evidence="7" id="KW-1185">Reference proteome</keyword>
<dbReference type="GO" id="GO:0009055">
    <property type="term" value="F:electron transfer activity"/>
    <property type="evidence" value="ECO:0007669"/>
    <property type="project" value="InterPro"/>
</dbReference>
<evidence type="ECO:0000256" key="1">
    <source>
        <dbReference type="ARBA" id="ARBA00022617"/>
    </source>
</evidence>
<sequence length="159" mass="17861">MKNIIKTCFALSLGFLLACNSSPKQNETKSVSSEQKVDSSKVMHNDELYKAKTGVGPIKDKVELDSQIDKEMALKGKELYNNACASCHRIKEKSVGPGLGGVLQKRSPQWVMNMILNPREMKRENVQAQAMDAEYDADMVNTNLTEDEARAIVEYLRKY</sequence>
<keyword evidence="3 4" id="KW-0408">Iron</keyword>
<evidence type="ECO:0000256" key="4">
    <source>
        <dbReference type="PROSITE-ProRule" id="PRU00433"/>
    </source>
</evidence>
<dbReference type="PROSITE" id="PS51257">
    <property type="entry name" value="PROKAR_LIPOPROTEIN"/>
    <property type="match status" value="1"/>
</dbReference>
<dbReference type="Pfam" id="PF00034">
    <property type="entry name" value="Cytochrom_C"/>
    <property type="match status" value="1"/>
</dbReference>
<organism evidence="6 7">
    <name type="scientific">Psychroflexus halocasei</name>
    <dbReference type="NCBI Taxonomy" id="908615"/>
    <lineage>
        <taxon>Bacteria</taxon>
        <taxon>Pseudomonadati</taxon>
        <taxon>Bacteroidota</taxon>
        <taxon>Flavobacteriia</taxon>
        <taxon>Flavobacteriales</taxon>
        <taxon>Flavobacteriaceae</taxon>
        <taxon>Psychroflexus</taxon>
    </lineage>
</organism>
<dbReference type="PROSITE" id="PS51007">
    <property type="entry name" value="CYTC"/>
    <property type="match status" value="1"/>
</dbReference>
<dbReference type="Proteomes" id="UP000198820">
    <property type="component" value="Unassembled WGS sequence"/>
</dbReference>
<dbReference type="GO" id="GO:0020037">
    <property type="term" value="F:heme binding"/>
    <property type="evidence" value="ECO:0007669"/>
    <property type="project" value="InterPro"/>
</dbReference>
<accession>A0A1H4DEU5</accession>
<dbReference type="InterPro" id="IPR009056">
    <property type="entry name" value="Cyt_c-like_dom"/>
</dbReference>
<evidence type="ECO:0000313" key="7">
    <source>
        <dbReference type="Proteomes" id="UP000198820"/>
    </source>
</evidence>
<dbReference type="GO" id="GO:0046872">
    <property type="term" value="F:metal ion binding"/>
    <property type="evidence" value="ECO:0007669"/>
    <property type="project" value="UniProtKB-KW"/>
</dbReference>
<keyword evidence="2 4" id="KW-0479">Metal-binding</keyword>
<dbReference type="STRING" id="908615.SAMN05421540_1115"/>
<evidence type="ECO:0000259" key="5">
    <source>
        <dbReference type="PROSITE" id="PS51007"/>
    </source>
</evidence>
<evidence type="ECO:0000256" key="2">
    <source>
        <dbReference type="ARBA" id="ARBA00022723"/>
    </source>
</evidence>
<dbReference type="SUPFAM" id="SSF46626">
    <property type="entry name" value="Cytochrome c"/>
    <property type="match status" value="1"/>
</dbReference>